<dbReference type="Proteomes" id="UP000244450">
    <property type="component" value="Unassembled WGS sequence"/>
</dbReference>
<feature type="chain" id="PRO_5015452593" evidence="1">
    <location>
        <begin position="22"/>
        <end position="180"/>
    </location>
</feature>
<proteinExistence type="predicted"/>
<dbReference type="Gene3D" id="3.40.30.10">
    <property type="entry name" value="Glutaredoxin"/>
    <property type="match status" value="1"/>
</dbReference>
<evidence type="ECO:0000313" key="2">
    <source>
        <dbReference type="EMBL" id="PUZ26015.1"/>
    </source>
</evidence>
<dbReference type="OrthoDB" id="120730at2"/>
<organism evidence="2 3">
    <name type="scientific">Chitinophaga parva</name>
    <dbReference type="NCBI Taxonomy" id="2169414"/>
    <lineage>
        <taxon>Bacteria</taxon>
        <taxon>Pseudomonadati</taxon>
        <taxon>Bacteroidota</taxon>
        <taxon>Chitinophagia</taxon>
        <taxon>Chitinophagales</taxon>
        <taxon>Chitinophagaceae</taxon>
        <taxon>Chitinophaga</taxon>
    </lineage>
</organism>
<sequence>MKRIVWMLGICAMALAGKVQAQDQPSAPAAADVVKAAQTKAGKEHKNVLLMFHASWCHWCHAMDTAIADPACKAFFDRSYVLEHLTVAESPKKKNLENPGAEAMLNKFTDGKESGIPFWVIMDPKGKILADSRLPQSGDNMGCPTAGPEVERLKEILKKTGKGSAEEITAIGERFKQAAK</sequence>
<reference evidence="2 3" key="1">
    <citation type="submission" date="2018-04" db="EMBL/GenBank/DDBJ databases">
        <title>Chitinophaga fuyangensis sp. nov., isolated from soil in a chemical factory.</title>
        <authorList>
            <person name="Chen K."/>
        </authorList>
    </citation>
    <scope>NUCLEOTIDE SEQUENCE [LARGE SCALE GENOMIC DNA]</scope>
    <source>
        <strain evidence="2 3">LY-1</strain>
    </source>
</reference>
<name>A0A2T7BIA3_9BACT</name>
<accession>A0A2T7BIA3</accession>
<dbReference type="SUPFAM" id="SSF52833">
    <property type="entry name" value="Thioredoxin-like"/>
    <property type="match status" value="1"/>
</dbReference>
<dbReference type="EMBL" id="QCYK01000002">
    <property type="protein sequence ID" value="PUZ26015.1"/>
    <property type="molecule type" value="Genomic_DNA"/>
</dbReference>
<gene>
    <name evidence="2" type="ORF">DCC81_17375</name>
</gene>
<keyword evidence="3" id="KW-1185">Reference proteome</keyword>
<dbReference type="InterPro" id="IPR036249">
    <property type="entry name" value="Thioredoxin-like_sf"/>
</dbReference>
<comment type="caution">
    <text evidence="2">The sequence shown here is derived from an EMBL/GenBank/DDBJ whole genome shotgun (WGS) entry which is preliminary data.</text>
</comment>
<evidence type="ECO:0000256" key="1">
    <source>
        <dbReference type="SAM" id="SignalP"/>
    </source>
</evidence>
<evidence type="ECO:0000313" key="3">
    <source>
        <dbReference type="Proteomes" id="UP000244450"/>
    </source>
</evidence>
<dbReference type="AlphaFoldDB" id="A0A2T7BIA3"/>
<dbReference type="RefSeq" id="WP_108687852.1">
    <property type="nucleotide sequence ID" value="NZ_QCYK01000002.1"/>
</dbReference>
<feature type="signal peptide" evidence="1">
    <location>
        <begin position="1"/>
        <end position="21"/>
    </location>
</feature>
<protein>
    <submittedName>
        <fullName evidence="2">Thioredoxin family protein</fullName>
    </submittedName>
</protein>
<dbReference type="Pfam" id="PF13899">
    <property type="entry name" value="Thioredoxin_7"/>
    <property type="match status" value="1"/>
</dbReference>
<keyword evidence="1" id="KW-0732">Signal</keyword>